<evidence type="ECO:0000256" key="1">
    <source>
        <dbReference type="ARBA" id="ARBA00009437"/>
    </source>
</evidence>
<keyword evidence="3" id="KW-0238">DNA-binding</keyword>
<dbReference type="EMBL" id="JADIVZ010000009">
    <property type="protein sequence ID" value="MBF4163123.1"/>
    <property type="molecule type" value="Genomic_DNA"/>
</dbReference>
<keyword evidence="8" id="KW-1185">Reference proteome</keyword>
<dbReference type="GO" id="GO:0003677">
    <property type="term" value="F:DNA binding"/>
    <property type="evidence" value="ECO:0007669"/>
    <property type="project" value="UniProtKB-KW"/>
</dbReference>
<feature type="compositionally biased region" description="Basic and acidic residues" evidence="5">
    <location>
        <begin position="9"/>
        <end position="29"/>
    </location>
</feature>
<comment type="caution">
    <text evidence="7">The sequence shown here is derived from an EMBL/GenBank/DDBJ whole genome shotgun (WGS) entry which is preliminary data.</text>
</comment>
<proteinExistence type="inferred from homology"/>
<gene>
    <name evidence="7" type="ORF">ISG29_15620</name>
</gene>
<organism evidence="7 8">
    <name type="scientific">Nocardioides acrostichi</name>
    <dbReference type="NCBI Taxonomy" id="2784339"/>
    <lineage>
        <taxon>Bacteria</taxon>
        <taxon>Bacillati</taxon>
        <taxon>Actinomycetota</taxon>
        <taxon>Actinomycetes</taxon>
        <taxon>Propionibacteriales</taxon>
        <taxon>Nocardioidaceae</taxon>
        <taxon>Nocardioides</taxon>
    </lineage>
</organism>
<evidence type="ECO:0000256" key="5">
    <source>
        <dbReference type="SAM" id="MobiDB-lite"/>
    </source>
</evidence>
<dbReference type="SUPFAM" id="SSF53850">
    <property type="entry name" value="Periplasmic binding protein-like II"/>
    <property type="match status" value="1"/>
</dbReference>
<dbReference type="AlphaFoldDB" id="A0A930UYB8"/>
<dbReference type="Proteomes" id="UP000656804">
    <property type="component" value="Unassembled WGS sequence"/>
</dbReference>
<dbReference type="InterPro" id="IPR005119">
    <property type="entry name" value="LysR_subst-bd"/>
</dbReference>
<comment type="similarity">
    <text evidence="1">Belongs to the LysR transcriptional regulatory family.</text>
</comment>
<dbReference type="PANTHER" id="PTHR30346">
    <property type="entry name" value="TRANSCRIPTIONAL DUAL REGULATOR HCAR-RELATED"/>
    <property type="match status" value="1"/>
</dbReference>
<feature type="region of interest" description="Disordered" evidence="5">
    <location>
        <begin position="1"/>
        <end position="33"/>
    </location>
</feature>
<evidence type="ECO:0000256" key="2">
    <source>
        <dbReference type="ARBA" id="ARBA00023015"/>
    </source>
</evidence>
<dbReference type="GO" id="GO:0032993">
    <property type="term" value="C:protein-DNA complex"/>
    <property type="evidence" value="ECO:0007669"/>
    <property type="project" value="TreeGrafter"/>
</dbReference>
<keyword evidence="4" id="KW-0804">Transcription</keyword>
<dbReference type="Gene3D" id="3.40.190.10">
    <property type="entry name" value="Periplasmic binding protein-like II"/>
    <property type="match status" value="4"/>
</dbReference>
<keyword evidence="2" id="KW-0805">Transcription regulation</keyword>
<feature type="domain" description="LysR substrate-binding" evidence="6">
    <location>
        <begin position="34"/>
        <end position="218"/>
    </location>
</feature>
<evidence type="ECO:0000313" key="7">
    <source>
        <dbReference type="EMBL" id="MBF4163123.1"/>
    </source>
</evidence>
<evidence type="ECO:0000256" key="3">
    <source>
        <dbReference type="ARBA" id="ARBA00023125"/>
    </source>
</evidence>
<protein>
    <submittedName>
        <fullName evidence="7">LysR family substrate-binding domain-containing protein</fullName>
    </submittedName>
</protein>
<evidence type="ECO:0000256" key="4">
    <source>
        <dbReference type="ARBA" id="ARBA00023163"/>
    </source>
</evidence>
<dbReference type="PANTHER" id="PTHR30346:SF0">
    <property type="entry name" value="HCA OPERON TRANSCRIPTIONAL ACTIVATOR HCAR"/>
    <property type="match status" value="1"/>
</dbReference>
<sequence length="226" mass="24923">MAAQRRTHPRPESRAAPRAAPRVEPRADPFADLPDGAFRLGFVTGATPDKWADAYRRRTRRELELVPVAEDDQESGVRDGSLDMALMRLPIDRTGLHCIPLYEERPVVVTSTEHVVTAVDEVSTAELADEQLVLPERSGWRPDVDQLAWPPMSEHDAILTAATGVGVAIVPMAVARLFGSRDVAYRPVTDLPGTTVGLCWLIDNDDPRVQVFIGVVRGRSRNSSRD</sequence>
<reference evidence="7" key="1">
    <citation type="submission" date="2020-11" db="EMBL/GenBank/DDBJ databases">
        <title>Nocardioides sp. CBS4Y-1, whole genome shotgun sequence.</title>
        <authorList>
            <person name="Tuo L."/>
        </authorList>
    </citation>
    <scope>NUCLEOTIDE SEQUENCE</scope>
    <source>
        <strain evidence="7">CBS4Y-1</strain>
    </source>
</reference>
<accession>A0A930UYB8</accession>
<dbReference type="GO" id="GO:0003700">
    <property type="term" value="F:DNA-binding transcription factor activity"/>
    <property type="evidence" value="ECO:0007669"/>
    <property type="project" value="TreeGrafter"/>
</dbReference>
<dbReference type="Pfam" id="PF03466">
    <property type="entry name" value="LysR_substrate"/>
    <property type="match status" value="1"/>
</dbReference>
<evidence type="ECO:0000259" key="6">
    <source>
        <dbReference type="Pfam" id="PF03466"/>
    </source>
</evidence>
<evidence type="ECO:0000313" key="8">
    <source>
        <dbReference type="Proteomes" id="UP000656804"/>
    </source>
</evidence>
<name>A0A930UYB8_9ACTN</name>
<dbReference type="RefSeq" id="WP_194504375.1">
    <property type="nucleotide sequence ID" value="NZ_JADIVZ010000009.1"/>
</dbReference>
<dbReference type="CDD" id="cd08414">
    <property type="entry name" value="PBP2_LTTR_aromatics_like"/>
    <property type="match status" value="1"/>
</dbReference>